<dbReference type="Proteomes" id="UP000319865">
    <property type="component" value="Unassembled WGS sequence"/>
</dbReference>
<evidence type="ECO:0000313" key="4">
    <source>
        <dbReference type="Proteomes" id="UP000319865"/>
    </source>
</evidence>
<feature type="transmembrane region" description="Helical" evidence="1">
    <location>
        <begin position="44"/>
        <end position="66"/>
    </location>
</feature>
<keyword evidence="4" id="KW-1185">Reference proteome</keyword>
<feature type="transmembrane region" description="Helical" evidence="1">
    <location>
        <begin position="175"/>
        <end position="197"/>
    </location>
</feature>
<evidence type="ECO:0000256" key="1">
    <source>
        <dbReference type="SAM" id="Phobius"/>
    </source>
</evidence>
<evidence type="ECO:0000313" key="3">
    <source>
        <dbReference type="EMBL" id="TQN35701.1"/>
    </source>
</evidence>
<keyword evidence="1" id="KW-0472">Membrane</keyword>
<dbReference type="RefSeq" id="WP_142028192.1">
    <property type="nucleotide sequence ID" value="NZ_VFQE01000003.1"/>
</dbReference>
<feature type="transmembrane region" description="Helical" evidence="1">
    <location>
        <begin position="136"/>
        <end position="169"/>
    </location>
</feature>
<accession>A0A543NV44</accession>
<dbReference type="Pfam" id="PF07331">
    <property type="entry name" value="TctB"/>
    <property type="match status" value="1"/>
</dbReference>
<gene>
    <name evidence="3" type="ORF">FHU33_4930</name>
</gene>
<feature type="domain" description="DUF1468" evidence="2">
    <location>
        <begin position="23"/>
        <end position="202"/>
    </location>
</feature>
<dbReference type="InterPro" id="IPR009936">
    <property type="entry name" value="DUF1468"/>
</dbReference>
<dbReference type="EMBL" id="VFQE01000003">
    <property type="protein sequence ID" value="TQN35701.1"/>
    <property type="molecule type" value="Genomic_DNA"/>
</dbReference>
<protein>
    <submittedName>
        <fullName evidence="3">Tripartite tricarboxylate transporter TctB family protein</fullName>
    </submittedName>
</protein>
<evidence type="ECO:0000259" key="2">
    <source>
        <dbReference type="Pfam" id="PF07331"/>
    </source>
</evidence>
<keyword evidence="1" id="KW-0812">Transmembrane</keyword>
<feature type="transmembrane region" description="Helical" evidence="1">
    <location>
        <begin position="15"/>
        <end position="38"/>
    </location>
</feature>
<organism evidence="3 4">
    <name type="scientific">Blastococcus colisei</name>
    <dbReference type="NCBI Taxonomy" id="1564162"/>
    <lineage>
        <taxon>Bacteria</taxon>
        <taxon>Bacillati</taxon>
        <taxon>Actinomycetota</taxon>
        <taxon>Actinomycetes</taxon>
        <taxon>Geodermatophilales</taxon>
        <taxon>Geodermatophilaceae</taxon>
        <taxon>Blastococcus</taxon>
    </lineage>
</organism>
<dbReference type="AlphaFoldDB" id="A0A543NV44"/>
<proteinExistence type="predicted"/>
<sequence length="210" mass="21027">MSAPSGKRSVSVEHAVAYGLLTAIGLLALVTAIGYGLFKDGNRVGPGLVPAVVGAGIVLIGGWEFIGTLRGRRDDHTHGLAEVAASATSATTAPAATAGAVVAGTAGGGGSATPGAADDDDVDIYGRTAATRARQLWTVFGALVVAVLLVPLLGFLGAFFVLSVFVSAVVERRAWLPSVVISLVAVVVVWAVFALFLNVPLPDGLIGIGG</sequence>
<keyword evidence="1" id="KW-1133">Transmembrane helix</keyword>
<name>A0A543NV44_9ACTN</name>
<comment type="caution">
    <text evidence="3">The sequence shown here is derived from an EMBL/GenBank/DDBJ whole genome shotgun (WGS) entry which is preliminary data.</text>
</comment>
<reference evidence="3 4" key="1">
    <citation type="submission" date="2019-06" db="EMBL/GenBank/DDBJ databases">
        <title>Sequencing the genomes of 1000 actinobacteria strains.</title>
        <authorList>
            <person name="Klenk H.-P."/>
        </authorList>
    </citation>
    <scope>NUCLEOTIDE SEQUENCE [LARGE SCALE GENOMIC DNA]</scope>
    <source>
        <strain evidence="3 4">DSM 46837</strain>
    </source>
</reference>